<comment type="function">
    <text evidence="11">Plays a role in repairing double-strand DNA breaks, probably involving stabilizing or processing branched DNA or blocked replication forks.</text>
</comment>
<dbReference type="CDD" id="cd01121">
    <property type="entry name" value="RadA_SMS_N"/>
    <property type="match status" value="1"/>
</dbReference>
<keyword evidence="5" id="KW-0378">Hydrolase</keyword>
<keyword evidence="8 11" id="KW-0346">Stress response</keyword>
<dbReference type="GO" id="GO:0016787">
    <property type="term" value="F:hydrolase activity"/>
    <property type="evidence" value="ECO:0007669"/>
    <property type="project" value="UniProtKB-KW"/>
</dbReference>
<dbReference type="InterPro" id="IPR027417">
    <property type="entry name" value="P-loop_NTPase"/>
</dbReference>
<evidence type="ECO:0000256" key="2">
    <source>
        <dbReference type="ARBA" id="ARBA00022741"/>
    </source>
</evidence>
<keyword evidence="10 11" id="KW-0234">DNA repair</keyword>
<dbReference type="GO" id="GO:0140664">
    <property type="term" value="F:ATP-dependent DNA damage sensor activity"/>
    <property type="evidence" value="ECO:0007669"/>
    <property type="project" value="InterPro"/>
</dbReference>
<dbReference type="FunFam" id="3.40.50.300:FF:000050">
    <property type="entry name" value="DNA repair protein RadA"/>
    <property type="match status" value="1"/>
</dbReference>
<evidence type="ECO:0000313" key="15">
    <source>
        <dbReference type="EMBL" id="RHJ59926.1"/>
    </source>
</evidence>
<feature type="short sequence motif" description="RadA KNRFG motif" evidence="11">
    <location>
        <begin position="254"/>
        <end position="258"/>
    </location>
</feature>
<proteinExistence type="inferred from homology"/>
<dbReference type="Pfam" id="PF13481">
    <property type="entry name" value="AAA_25"/>
    <property type="match status" value="1"/>
</dbReference>
<dbReference type="Gene3D" id="3.40.50.300">
    <property type="entry name" value="P-loop containing nucleotide triphosphate hydrolases"/>
    <property type="match status" value="1"/>
</dbReference>
<keyword evidence="2 11" id="KW-0547">Nucleotide-binding</keyword>
<dbReference type="GO" id="GO:0003684">
    <property type="term" value="F:damaged DNA binding"/>
    <property type="evidence" value="ECO:0007669"/>
    <property type="project" value="InterPro"/>
</dbReference>
<dbReference type="RefSeq" id="WP_118279277.1">
    <property type="nucleotide sequence ID" value="NZ_JAQDJO010000027.1"/>
</dbReference>
<dbReference type="GO" id="GO:0008270">
    <property type="term" value="F:zinc ion binding"/>
    <property type="evidence" value="ECO:0007669"/>
    <property type="project" value="UniProtKB-KW"/>
</dbReference>
<keyword evidence="4 13" id="KW-0863">Zinc-finger</keyword>
<keyword evidence="9 11" id="KW-0238">DNA-binding</keyword>
<evidence type="ECO:0000256" key="6">
    <source>
        <dbReference type="ARBA" id="ARBA00022833"/>
    </source>
</evidence>
<evidence type="ECO:0000256" key="3">
    <source>
        <dbReference type="ARBA" id="ARBA00022763"/>
    </source>
</evidence>
<evidence type="ECO:0000256" key="7">
    <source>
        <dbReference type="ARBA" id="ARBA00022840"/>
    </source>
</evidence>
<dbReference type="GO" id="GO:0005524">
    <property type="term" value="F:ATP binding"/>
    <property type="evidence" value="ECO:0007669"/>
    <property type="project" value="UniProtKB-UniRule"/>
</dbReference>
<accession>A0A415D1N8</accession>
<organism evidence="15 16">
    <name type="scientific">[Ruminococcus] lactaris</name>
    <dbReference type="NCBI Taxonomy" id="46228"/>
    <lineage>
        <taxon>Bacteria</taxon>
        <taxon>Bacillati</taxon>
        <taxon>Bacillota</taxon>
        <taxon>Clostridia</taxon>
        <taxon>Lachnospirales</taxon>
        <taxon>Lachnospiraceae</taxon>
        <taxon>Mediterraneibacter</taxon>
    </lineage>
</organism>
<feature type="region of interest" description="Lon-protease-like" evidence="11">
    <location>
        <begin position="353"/>
        <end position="454"/>
    </location>
</feature>
<dbReference type="Pfam" id="PF18073">
    <property type="entry name" value="Zn_ribbon_LapB"/>
    <property type="match status" value="1"/>
</dbReference>
<dbReference type="InterPro" id="IPR041166">
    <property type="entry name" value="Rubredoxin_2"/>
</dbReference>
<dbReference type="InterPro" id="IPR020568">
    <property type="entry name" value="Ribosomal_Su5_D2-typ_SF"/>
</dbReference>
<dbReference type="NCBIfam" id="TIGR00416">
    <property type="entry name" value="sms"/>
    <property type="match status" value="1"/>
</dbReference>
<keyword evidence="3 11" id="KW-0227">DNA damage</keyword>
<dbReference type="GO" id="GO:0000725">
    <property type="term" value="P:recombinational repair"/>
    <property type="evidence" value="ECO:0007669"/>
    <property type="project" value="UniProtKB-UniRule"/>
</dbReference>
<keyword evidence="7 11" id="KW-0067">ATP-binding</keyword>
<name>A0A415D1N8_9FIRM</name>
<comment type="similarity">
    <text evidence="11 13">Belongs to the RecA family. RadA subfamily.</text>
</comment>
<comment type="domain">
    <text evidence="11">The middle region has homology to RecA with ATPase motifs including the RadA KNRFG motif, while the C-terminus is homologous to Lon protease.</text>
</comment>
<protein>
    <recommendedName>
        <fullName evidence="11 12">DNA repair protein RadA</fullName>
    </recommendedName>
</protein>
<dbReference type="Pfam" id="PF13541">
    <property type="entry name" value="ChlI"/>
    <property type="match status" value="1"/>
</dbReference>
<dbReference type="AlphaFoldDB" id="A0A415D1N8"/>
<evidence type="ECO:0000313" key="16">
    <source>
        <dbReference type="Proteomes" id="UP000285832"/>
    </source>
</evidence>
<dbReference type="InterPro" id="IPR003593">
    <property type="entry name" value="AAA+_ATPase"/>
</dbReference>
<dbReference type="InterPro" id="IPR004504">
    <property type="entry name" value="DNA_repair_RadA"/>
</dbReference>
<dbReference type="HAMAP" id="MF_01498">
    <property type="entry name" value="RadA_bact"/>
    <property type="match status" value="1"/>
</dbReference>
<dbReference type="PROSITE" id="PS50162">
    <property type="entry name" value="RECA_2"/>
    <property type="match status" value="1"/>
</dbReference>
<keyword evidence="1 11" id="KW-0479">Metal-binding</keyword>
<evidence type="ECO:0000259" key="14">
    <source>
        <dbReference type="PROSITE" id="PS50162"/>
    </source>
</evidence>
<evidence type="ECO:0000256" key="5">
    <source>
        <dbReference type="ARBA" id="ARBA00022801"/>
    </source>
</evidence>
<evidence type="ECO:0000256" key="1">
    <source>
        <dbReference type="ARBA" id="ARBA00022723"/>
    </source>
</evidence>
<dbReference type="PANTHER" id="PTHR32472:SF10">
    <property type="entry name" value="DNA REPAIR PROTEIN RADA-LIKE PROTEIN"/>
    <property type="match status" value="1"/>
</dbReference>
<comment type="function">
    <text evidence="13">DNA-dependent ATPase involved in processing of recombination intermediates, plays a role in repairing DNA breaks. Stimulates the branch migration of RecA-mediated strand transfer reactions, allowing the 3' invading strand to extend heteroduplex DNA faster. Binds ssDNA in the presence of ADP but not other nucleotides, has ATPase activity that is stimulated by ssDNA and various branched DNA structures, but inhibited by SSB. Does not have RecA's homology-searching function.</text>
</comment>
<dbReference type="SMART" id="SM00382">
    <property type="entry name" value="AAA"/>
    <property type="match status" value="1"/>
</dbReference>
<evidence type="ECO:0000256" key="12">
    <source>
        <dbReference type="NCBIfam" id="TIGR00416"/>
    </source>
</evidence>
<sequence length="454" mass="49326">MAKGKKSIFFCQNCGHEEAKWLGQCPACKEWNTFVEERIDSGITKGTTVAARAVHEAKVVPLTEVTADDDTRSETGIKELDRVLGGGIVPGSLVLVGGDPGIGKSTLLLQVCQRMAQMKKILYISGEESQAQIKLRANRMGNFTSGLLLLCETNLGIIRSVIEKERPELVVIDSIQTMYSEDVTSAPGSVSQVRESTNVFMQLAKGLCIPIFIVGHVTKEGTVAGPRVLEHMVDTVLYFEGDRHASYRILRAVKNRFGSTNEIGVFEMRQSGLVEVENPSEYMLSGKPENASGSVVACSMEGTRPILLEIQALVCRTNFGMPRRTAAGTDYNRVNLLMAVLEKRLGMSLGNCDAYVNIAGGIKMNEPAIDLGIVMALVSSYRNRPIDEKTIVFGEVGLSGEVRAVNMPEQRVAEAKKLGFETCILPEVSLKMVKGIKGIRLVGVKTVNEAVGII</sequence>
<dbReference type="Proteomes" id="UP000285832">
    <property type="component" value="Unassembled WGS sequence"/>
</dbReference>
<comment type="caution">
    <text evidence="15">The sequence shown here is derived from an EMBL/GenBank/DDBJ whole genome shotgun (WGS) entry which is preliminary data.</text>
</comment>
<dbReference type="PANTHER" id="PTHR32472">
    <property type="entry name" value="DNA REPAIR PROTEIN RADA"/>
    <property type="match status" value="1"/>
</dbReference>
<dbReference type="SUPFAM" id="SSF52540">
    <property type="entry name" value="P-loop containing nucleoside triphosphate hydrolases"/>
    <property type="match status" value="1"/>
</dbReference>
<feature type="binding site" evidence="11">
    <location>
        <begin position="98"/>
        <end position="105"/>
    </location>
    <ligand>
        <name>ATP</name>
        <dbReference type="ChEBI" id="CHEBI:30616"/>
    </ligand>
</feature>
<dbReference type="EMBL" id="QRMI01000028">
    <property type="protein sequence ID" value="RHJ59926.1"/>
    <property type="molecule type" value="Genomic_DNA"/>
</dbReference>
<dbReference type="SUPFAM" id="SSF54211">
    <property type="entry name" value="Ribosomal protein S5 domain 2-like"/>
    <property type="match status" value="1"/>
</dbReference>
<feature type="domain" description="RecA family profile 1" evidence="14">
    <location>
        <begin position="69"/>
        <end position="217"/>
    </location>
</feature>
<keyword evidence="6 13" id="KW-0862">Zinc</keyword>
<dbReference type="Gene3D" id="3.30.230.10">
    <property type="match status" value="1"/>
</dbReference>
<evidence type="ECO:0000256" key="8">
    <source>
        <dbReference type="ARBA" id="ARBA00023016"/>
    </source>
</evidence>
<evidence type="ECO:0000256" key="4">
    <source>
        <dbReference type="ARBA" id="ARBA00022771"/>
    </source>
</evidence>
<dbReference type="InterPro" id="IPR014721">
    <property type="entry name" value="Ribsml_uS5_D2-typ_fold_subgr"/>
</dbReference>
<evidence type="ECO:0000256" key="10">
    <source>
        <dbReference type="ARBA" id="ARBA00023204"/>
    </source>
</evidence>
<dbReference type="InterPro" id="IPR020588">
    <property type="entry name" value="RecA_ATP-bd"/>
</dbReference>
<reference evidence="15 16" key="1">
    <citation type="submission" date="2018-08" db="EMBL/GenBank/DDBJ databases">
        <title>A genome reference for cultivated species of the human gut microbiota.</title>
        <authorList>
            <person name="Zou Y."/>
            <person name="Xue W."/>
            <person name="Luo G."/>
        </authorList>
    </citation>
    <scope>NUCLEOTIDE SEQUENCE [LARGE SCALE GENOMIC DNA]</scope>
    <source>
        <strain evidence="15 16">AM09-9</strain>
    </source>
</reference>
<gene>
    <name evidence="11" type="primary">radA</name>
    <name evidence="15" type="ORF">DW116_10365</name>
</gene>
<evidence type="ECO:0000256" key="11">
    <source>
        <dbReference type="HAMAP-Rule" id="MF_01498"/>
    </source>
</evidence>
<dbReference type="GO" id="GO:0005829">
    <property type="term" value="C:cytosol"/>
    <property type="evidence" value="ECO:0007669"/>
    <property type="project" value="TreeGrafter"/>
</dbReference>
<dbReference type="PRINTS" id="PR01874">
    <property type="entry name" value="DNAREPAIRADA"/>
</dbReference>
<evidence type="ECO:0000256" key="13">
    <source>
        <dbReference type="RuleBase" id="RU003555"/>
    </source>
</evidence>
<evidence type="ECO:0000256" key="9">
    <source>
        <dbReference type="ARBA" id="ARBA00023125"/>
    </source>
</evidence>